<dbReference type="Gene3D" id="3.20.20.380">
    <property type="entry name" value="Copper homeostasis (CutC) domain"/>
    <property type="match status" value="1"/>
</dbReference>
<dbReference type="InterPro" id="IPR036822">
    <property type="entry name" value="CutC-like_dom_sf"/>
</dbReference>
<dbReference type="OrthoDB" id="7392499at2759"/>
<dbReference type="GO" id="GO:0005507">
    <property type="term" value="F:copper ion binding"/>
    <property type="evidence" value="ECO:0007669"/>
    <property type="project" value="TreeGrafter"/>
</dbReference>
<evidence type="ECO:0000313" key="4">
    <source>
        <dbReference type="Proteomes" id="UP000799779"/>
    </source>
</evidence>
<reference evidence="3" key="1">
    <citation type="journal article" date="2020" name="Stud. Mycol.">
        <title>101 Dothideomycetes genomes: a test case for predicting lifestyles and emergence of pathogens.</title>
        <authorList>
            <person name="Haridas S."/>
            <person name="Albert R."/>
            <person name="Binder M."/>
            <person name="Bloem J."/>
            <person name="Labutti K."/>
            <person name="Salamov A."/>
            <person name="Andreopoulos B."/>
            <person name="Baker S."/>
            <person name="Barry K."/>
            <person name="Bills G."/>
            <person name="Bluhm B."/>
            <person name="Cannon C."/>
            <person name="Castanera R."/>
            <person name="Culley D."/>
            <person name="Daum C."/>
            <person name="Ezra D."/>
            <person name="Gonzalez J."/>
            <person name="Henrissat B."/>
            <person name="Kuo A."/>
            <person name="Liang C."/>
            <person name="Lipzen A."/>
            <person name="Lutzoni F."/>
            <person name="Magnuson J."/>
            <person name="Mondo S."/>
            <person name="Nolan M."/>
            <person name="Ohm R."/>
            <person name="Pangilinan J."/>
            <person name="Park H.-J."/>
            <person name="Ramirez L."/>
            <person name="Alfaro M."/>
            <person name="Sun H."/>
            <person name="Tritt A."/>
            <person name="Yoshinaga Y."/>
            <person name="Zwiers L.-H."/>
            <person name="Turgeon B."/>
            <person name="Goodwin S."/>
            <person name="Spatafora J."/>
            <person name="Crous P."/>
            <person name="Grigoriev I."/>
        </authorList>
    </citation>
    <scope>NUCLEOTIDE SEQUENCE</scope>
    <source>
        <strain evidence="3">CBS 123094</strain>
    </source>
</reference>
<evidence type="ECO:0000256" key="2">
    <source>
        <dbReference type="ARBA" id="ARBA00019014"/>
    </source>
</evidence>
<dbReference type="SUPFAM" id="SSF110395">
    <property type="entry name" value="CutC-like"/>
    <property type="match status" value="1"/>
</dbReference>
<dbReference type="Pfam" id="PF03932">
    <property type="entry name" value="CutC"/>
    <property type="match status" value="1"/>
</dbReference>
<dbReference type="AlphaFoldDB" id="A0A6A5X4N3"/>
<protein>
    <recommendedName>
        <fullName evidence="2">Copper homeostasis protein cutC homolog</fullName>
    </recommendedName>
</protein>
<dbReference type="PANTHER" id="PTHR12598:SF0">
    <property type="entry name" value="COPPER HOMEOSTASIS PROTEIN CUTC HOMOLOG"/>
    <property type="match status" value="1"/>
</dbReference>
<dbReference type="InterPro" id="IPR005627">
    <property type="entry name" value="CutC-like"/>
</dbReference>
<proteinExistence type="inferred from homology"/>
<name>A0A6A5X4N3_9PLEO</name>
<dbReference type="Proteomes" id="UP000799779">
    <property type="component" value="Unassembled WGS sequence"/>
</dbReference>
<dbReference type="PANTHER" id="PTHR12598">
    <property type="entry name" value="COPPER HOMEOSTASIS PROTEIN CUTC"/>
    <property type="match status" value="1"/>
</dbReference>
<gene>
    <name evidence="3" type="ORF">P154DRAFT_11343</name>
</gene>
<dbReference type="EMBL" id="ML977556">
    <property type="protein sequence ID" value="KAF2007892.1"/>
    <property type="molecule type" value="Genomic_DNA"/>
</dbReference>
<evidence type="ECO:0000313" key="3">
    <source>
        <dbReference type="EMBL" id="KAF2007892.1"/>
    </source>
</evidence>
<accession>A0A6A5X4N3</accession>
<comment type="similarity">
    <text evidence="1">Belongs to the CutC family.</text>
</comment>
<organism evidence="3 4">
    <name type="scientific">Amniculicola lignicola CBS 123094</name>
    <dbReference type="NCBI Taxonomy" id="1392246"/>
    <lineage>
        <taxon>Eukaryota</taxon>
        <taxon>Fungi</taxon>
        <taxon>Dikarya</taxon>
        <taxon>Ascomycota</taxon>
        <taxon>Pezizomycotina</taxon>
        <taxon>Dothideomycetes</taxon>
        <taxon>Pleosporomycetidae</taxon>
        <taxon>Pleosporales</taxon>
        <taxon>Amniculicolaceae</taxon>
        <taxon>Amniculicola</taxon>
    </lineage>
</organism>
<evidence type="ECO:0000256" key="1">
    <source>
        <dbReference type="ARBA" id="ARBA00007768"/>
    </source>
</evidence>
<sequence length="220" mass="24389">MLEIACFNLSSASAAARSGADRIELCENYAAGGVTPKYESLQELRTTITKPINVMIRPRSGNFVYSMEEFEEMKSSIKIFKSLASGFVFGLLEESGCVDATRSQELVQLADPLPCTFHRAFDHVPDFFQATEQIIDSGFQSILTSGGLCDAVTGASNVMELQKRFESKISFILGGRVRSTNVRSLKSQTKLQWYHSAAITEPGEIVDEQEVVRLQKELQE</sequence>
<keyword evidence="4" id="KW-1185">Reference proteome</keyword>